<dbReference type="OrthoDB" id="6402501at2"/>
<sequence length="62" mass="7182">MDINIFRGVMTLIIMLLFIGLCIWVYSKKRKPMYEDAARMALDEDDRDSGSSSNRKEAVTHE</sequence>
<dbReference type="EMBL" id="CP001707">
    <property type="protein sequence ID" value="ACV25956.1"/>
    <property type="molecule type" value="Genomic_DNA"/>
</dbReference>
<keyword evidence="2" id="KW-0812">Transmembrane</keyword>
<evidence type="ECO:0000313" key="3">
    <source>
        <dbReference type="EMBL" id="ACV25956.1"/>
    </source>
</evidence>
<keyword evidence="2" id="KW-1133">Transmembrane helix</keyword>
<dbReference type="HOGENOM" id="CLU_192294_2_2_6"/>
<dbReference type="AlphaFoldDB" id="C7R8U3"/>
<keyword evidence="4" id="KW-1185">Reference proteome</keyword>
<organism evidence="3 4">
    <name type="scientific">Kangiella koreensis (strain DSM 16069 / JCM 12317 / KCTC 12182 / SW-125)</name>
    <dbReference type="NCBI Taxonomy" id="523791"/>
    <lineage>
        <taxon>Bacteria</taxon>
        <taxon>Pseudomonadati</taxon>
        <taxon>Pseudomonadota</taxon>
        <taxon>Gammaproteobacteria</taxon>
        <taxon>Kangiellales</taxon>
        <taxon>Kangiellaceae</taxon>
        <taxon>Kangiella</taxon>
    </lineage>
</organism>
<dbReference type="Proteomes" id="UP000001231">
    <property type="component" value="Chromosome"/>
</dbReference>
<proteinExistence type="predicted"/>
<feature type="transmembrane region" description="Helical" evidence="2">
    <location>
        <begin position="6"/>
        <end position="26"/>
    </location>
</feature>
<name>C7R8U3_KANKD</name>
<dbReference type="InParanoid" id="C7R8U3"/>
<protein>
    <submittedName>
        <fullName evidence="3">Cbb3-type cytochrome oxidase component</fullName>
    </submittedName>
</protein>
<keyword evidence="2" id="KW-0472">Membrane</keyword>
<reference evidence="3 4" key="1">
    <citation type="journal article" date="2009" name="Stand. Genomic Sci.">
        <title>Complete genome sequence of Kangiella koreensis type strain (SW-125).</title>
        <authorList>
            <person name="Han C."/>
            <person name="Sikorski J."/>
            <person name="Lapidus A."/>
            <person name="Nolan M."/>
            <person name="Glavina Del Rio T."/>
            <person name="Tice H."/>
            <person name="Cheng J.F."/>
            <person name="Lucas S."/>
            <person name="Chen F."/>
            <person name="Copeland A."/>
            <person name="Ivanova N."/>
            <person name="Mavromatis K."/>
            <person name="Ovchinnikova G."/>
            <person name="Pati A."/>
            <person name="Bruce D."/>
            <person name="Goodwin L."/>
            <person name="Pitluck S."/>
            <person name="Chen A."/>
            <person name="Palaniappan K."/>
            <person name="Land M."/>
            <person name="Hauser L."/>
            <person name="Chang Y.J."/>
            <person name="Jeffries C.D."/>
            <person name="Chain P."/>
            <person name="Saunders E."/>
            <person name="Brettin T."/>
            <person name="Goker M."/>
            <person name="Tindall B.J."/>
            <person name="Bristow J."/>
            <person name="Eisen J.A."/>
            <person name="Markowitz V."/>
            <person name="Hugenholtz P."/>
            <person name="Kyrpides N.C."/>
            <person name="Klenk H.P."/>
            <person name="Detter J.C."/>
        </authorList>
    </citation>
    <scope>NUCLEOTIDE SEQUENCE [LARGE SCALE GENOMIC DNA]</scope>
    <source>
        <strain evidence="4">DSM 16069 / KCTC 12182 / SW-125</strain>
    </source>
</reference>
<gene>
    <name evidence="3" type="ordered locus">Kkor_0536</name>
</gene>
<dbReference type="CDD" id="cd01324">
    <property type="entry name" value="cbb3_Oxidase_CcoQ"/>
    <property type="match status" value="1"/>
</dbReference>
<accession>C7R8U3</accession>
<dbReference type="InterPro" id="IPR008621">
    <property type="entry name" value="Cbb3-typ_cyt_oxidase_comp"/>
</dbReference>
<dbReference type="Pfam" id="PF05545">
    <property type="entry name" value="FixQ"/>
    <property type="match status" value="1"/>
</dbReference>
<dbReference type="eggNOG" id="COG4736">
    <property type="taxonomic scope" value="Bacteria"/>
</dbReference>
<evidence type="ECO:0000256" key="2">
    <source>
        <dbReference type="SAM" id="Phobius"/>
    </source>
</evidence>
<dbReference type="RefSeq" id="WP_012800470.1">
    <property type="nucleotide sequence ID" value="NC_013166.1"/>
</dbReference>
<evidence type="ECO:0000256" key="1">
    <source>
        <dbReference type="SAM" id="MobiDB-lite"/>
    </source>
</evidence>
<evidence type="ECO:0000313" key="4">
    <source>
        <dbReference type="Proteomes" id="UP000001231"/>
    </source>
</evidence>
<dbReference type="KEGG" id="kko:Kkor_0536"/>
<dbReference type="STRING" id="523791.Kkor_0536"/>
<feature type="region of interest" description="Disordered" evidence="1">
    <location>
        <begin position="42"/>
        <end position="62"/>
    </location>
</feature>